<gene>
    <name evidence="1" type="ORF">MANES_04G092250v8</name>
</gene>
<reference evidence="2" key="1">
    <citation type="journal article" date="2016" name="Nat. Biotechnol.">
        <title>Sequencing wild and cultivated cassava and related species reveals extensive interspecific hybridization and genetic diversity.</title>
        <authorList>
            <person name="Bredeson J.V."/>
            <person name="Lyons J.B."/>
            <person name="Prochnik S.E."/>
            <person name="Wu G.A."/>
            <person name="Ha C.M."/>
            <person name="Edsinger-Gonzales E."/>
            <person name="Grimwood J."/>
            <person name="Schmutz J."/>
            <person name="Rabbi I.Y."/>
            <person name="Egesi C."/>
            <person name="Nauluvula P."/>
            <person name="Lebot V."/>
            <person name="Ndunguru J."/>
            <person name="Mkamilo G."/>
            <person name="Bart R.S."/>
            <person name="Setter T.L."/>
            <person name="Gleadow R.M."/>
            <person name="Kulakow P."/>
            <person name="Ferguson M.E."/>
            <person name="Rounsley S."/>
            <person name="Rokhsar D.S."/>
        </authorList>
    </citation>
    <scope>NUCLEOTIDE SEQUENCE [LARGE SCALE GENOMIC DNA]</scope>
    <source>
        <strain evidence="2">cv. AM560-2</strain>
    </source>
</reference>
<comment type="caution">
    <text evidence="1">The sequence shown here is derived from an EMBL/GenBank/DDBJ whole genome shotgun (WGS) entry which is preliminary data.</text>
</comment>
<name>A0ACB7HTA1_MANES</name>
<protein>
    <submittedName>
        <fullName evidence="1">Uncharacterized protein</fullName>
    </submittedName>
</protein>
<evidence type="ECO:0000313" key="1">
    <source>
        <dbReference type="EMBL" id="KAG8656029.1"/>
    </source>
</evidence>
<keyword evidence="2" id="KW-1185">Reference proteome</keyword>
<accession>A0ACB7HTA1</accession>
<sequence>MATTSKRLSASAAMLLVILFCNLLALSSEPMIAASPAVLPYVTAPNMSSFFPTPTDEWPLSSADPPRPEALAPLPNSGEFIGKSSSSSARPIGHITLFGVGIFIIFVTRCVSLV</sequence>
<organism evidence="1 2">
    <name type="scientific">Manihot esculenta</name>
    <name type="common">Cassava</name>
    <name type="synonym">Jatropha manihot</name>
    <dbReference type="NCBI Taxonomy" id="3983"/>
    <lineage>
        <taxon>Eukaryota</taxon>
        <taxon>Viridiplantae</taxon>
        <taxon>Streptophyta</taxon>
        <taxon>Embryophyta</taxon>
        <taxon>Tracheophyta</taxon>
        <taxon>Spermatophyta</taxon>
        <taxon>Magnoliopsida</taxon>
        <taxon>eudicotyledons</taxon>
        <taxon>Gunneridae</taxon>
        <taxon>Pentapetalae</taxon>
        <taxon>rosids</taxon>
        <taxon>fabids</taxon>
        <taxon>Malpighiales</taxon>
        <taxon>Euphorbiaceae</taxon>
        <taxon>Crotonoideae</taxon>
        <taxon>Manihoteae</taxon>
        <taxon>Manihot</taxon>
    </lineage>
</organism>
<evidence type="ECO:0000313" key="2">
    <source>
        <dbReference type="Proteomes" id="UP000091857"/>
    </source>
</evidence>
<proteinExistence type="predicted"/>
<dbReference type="Proteomes" id="UP000091857">
    <property type="component" value="Chromosome 4"/>
</dbReference>
<dbReference type="EMBL" id="CM004390">
    <property type="protein sequence ID" value="KAG8656029.1"/>
    <property type="molecule type" value="Genomic_DNA"/>
</dbReference>